<sequence length="242" mass="25394">MLCCFPGPRGRSSRSPCRESTWAPVRGWMAKSPCFRPLTRNCLDFRGSTGRVSPDPETWESEMSGSPGQISLDLDSRLLGPLSPGQVQSGPATTEHRVSRGRNSTNWGQAELPGTVPKELHTGHWVTSILSWLYSAVSPQGTSQLEQAEPTEAQPTGPAPAPAEVPCAEPEPAPPAASCPALGPQPESVAAPSPAAVLGHPVVAQRSVSPPELHLGPAPGLLPLFPSLTLALVLVFTSVLIS</sequence>
<proteinExistence type="predicted"/>
<dbReference type="GeneID" id="101697331"/>
<gene>
    <name evidence="4" type="primary">LOC101697331</name>
</gene>
<evidence type="ECO:0000313" key="3">
    <source>
        <dbReference type="Proteomes" id="UP000694906"/>
    </source>
</evidence>
<keyword evidence="2" id="KW-0472">Membrane</keyword>
<feature type="region of interest" description="Disordered" evidence="1">
    <location>
        <begin position="141"/>
        <end position="193"/>
    </location>
</feature>
<dbReference type="AlphaFoldDB" id="A0AAX6RTG0"/>
<keyword evidence="2" id="KW-1133">Transmembrane helix</keyword>
<feature type="transmembrane region" description="Helical" evidence="2">
    <location>
        <begin position="220"/>
        <end position="241"/>
    </location>
</feature>
<evidence type="ECO:0000256" key="2">
    <source>
        <dbReference type="SAM" id="Phobius"/>
    </source>
</evidence>
<reference evidence="4" key="1">
    <citation type="submission" date="2025-08" db="UniProtKB">
        <authorList>
            <consortium name="RefSeq"/>
        </authorList>
    </citation>
    <scope>IDENTIFICATION</scope>
</reference>
<dbReference type="Proteomes" id="UP000694906">
    <property type="component" value="Unplaced"/>
</dbReference>
<feature type="region of interest" description="Disordered" evidence="1">
    <location>
        <begin position="81"/>
        <end position="115"/>
    </location>
</feature>
<protein>
    <submittedName>
        <fullName evidence="4">Uncharacterized protein LOC101697331</fullName>
    </submittedName>
</protein>
<evidence type="ECO:0000256" key="1">
    <source>
        <dbReference type="SAM" id="MobiDB-lite"/>
    </source>
</evidence>
<dbReference type="RefSeq" id="XP_021099874.1">
    <property type="nucleotide sequence ID" value="XM_021244215.1"/>
</dbReference>
<keyword evidence="2" id="KW-0812">Transmembrane</keyword>
<accession>A0AAX6RTG0</accession>
<feature type="compositionally biased region" description="Pro residues" evidence="1">
    <location>
        <begin position="157"/>
        <end position="177"/>
    </location>
</feature>
<keyword evidence="3" id="KW-1185">Reference proteome</keyword>
<organism evidence="3 4">
    <name type="scientific">Heterocephalus glaber</name>
    <name type="common">Naked mole rat</name>
    <dbReference type="NCBI Taxonomy" id="10181"/>
    <lineage>
        <taxon>Eukaryota</taxon>
        <taxon>Metazoa</taxon>
        <taxon>Chordata</taxon>
        <taxon>Craniata</taxon>
        <taxon>Vertebrata</taxon>
        <taxon>Euteleostomi</taxon>
        <taxon>Mammalia</taxon>
        <taxon>Eutheria</taxon>
        <taxon>Euarchontoglires</taxon>
        <taxon>Glires</taxon>
        <taxon>Rodentia</taxon>
        <taxon>Hystricomorpha</taxon>
        <taxon>Bathyergidae</taxon>
        <taxon>Heterocephalus</taxon>
    </lineage>
</organism>
<feature type="region of interest" description="Disordered" evidence="1">
    <location>
        <begin position="47"/>
        <end position="69"/>
    </location>
</feature>
<name>A0AAX6RTG0_HETGA</name>
<evidence type="ECO:0000313" key="4">
    <source>
        <dbReference type="RefSeq" id="XP_021099874.1"/>
    </source>
</evidence>